<dbReference type="GO" id="GO:0004866">
    <property type="term" value="F:endopeptidase inhibitor activity"/>
    <property type="evidence" value="ECO:0007669"/>
    <property type="project" value="InterPro"/>
</dbReference>
<dbReference type="Pfam" id="PF08577">
    <property type="entry name" value="PI31_Prot_C"/>
    <property type="match status" value="1"/>
</dbReference>
<evidence type="ECO:0000256" key="9">
    <source>
        <dbReference type="ARBA" id="ARBA00022990"/>
    </source>
</evidence>
<evidence type="ECO:0000256" key="7">
    <source>
        <dbReference type="ARBA" id="ARBA00022824"/>
    </source>
</evidence>
<keyword evidence="8" id="KW-0647">Proteasome</keyword>
<evidence type="ECO:0000256" key="10">
    <source>
        <dbReference type="ARBA" id="ARBA00024805"/>
    </source>
</evidence>
<gene>
    <name evidence="14" type="ORF">SCHPADRAFT_934973</name>
</gene>
<dbReference type="InParanoid" id="A0A0H2S6G7"/>
<evidence type="ECO:0000256" key="4">
    <source>
        <dbReference type="ARBA" id="ARBA00022481"/>
    </source>
</evidence>
<dbReference type="OrthoDB" id="68090at2759"/>
<feature type="domain" description="PI31 proteasome regulator N-terminal" evidence="13">
    <location>
        <begin position="22"/>
        <end position="167"/>
    </location>
</feature>
<comment type="subcellular location">
    <subcellularLocation>
        <location evidence="2">Cytoplasm</location>
    </subcellularLocation>
    <subcellularLocation>
        <location evidence="1">Endoplasmic reticulum</location>
    </subcellularLocation>
</comment>
<keyword evidence="5" id="KW-0963">Cytoplasm</keyword>
<comment type="similarity">
    <text evidence="3">Belongs to the proteasome inhibitor PI31 family.</text>
</comment>
<keyword evidence="7" id="KW-0256">Endoplasmic reticulum</keyword>
<dbReference type="Gene3D" id="3.40.1000.30">
    <property type="match status" value="1"/>
</dbReference>
<evidence type="ECO:0000256" key="6">
    <source>
        <dbReference type="ARBA" id="ARBA00022553"/>
    </source>
</evidence>
<evidence type="ECO:0000259" key="13">
    <source>
        <dbReference type="Pfam" id="PF11566"/>
    </source>
</evidence>
<keyword evidence="15" id="KW-1185">Reference proteome</keyword>
<accession>A0A0H2S6G7</accession>
<protein>
    <submittedName>
        <fullName evidence="14">Uncharacterized protein</fullName>
    </submittedName>
</protein>
<evidence type="ECO:0000313" key="15">
    <source>
        <dbReference type="Proteomes" id="UP000053477"/>
    </source>
</evidence>
<feature type="compositionally biased region" description="Basic and acidic residues" evidence="11">
    <location>
        <begin position="180"/>
        <end position="196"/>
    </location>
</feature>
<dbReference type="InterPro" id="IPR021625">
    <property type="entry name" value="PI31_Prot_N"/>
</dbReference>
<comment type="function">
    <text evidence="10">Plays an important role in control of proteasome function. Inhibits the hydrolysis of protein and peptide substrates by the 20S proteasome. Also inhibits the activation of the proteasome by the proteasome regulatory proteins PA700 and PA28.</text>
</comment>
<dbReference type="InterPro" id="IPR045128">
    <property type="entry name" value="PI31-like"/>
</dbReference>
<sequence length="360" mass="38007">MTDNLDPSTLLAKLSSLLPGDKQLASSTDAVAALIHTVFTKLSFELVGVDDDDSSRTFEGNALPEGWNDSKKGCITFRYRQEGREVVVKVMKMGKQTVVNAIGTEDNAVANLTIPTEEFTSKAFYPHAVASTEAEKLAEGFVSSERVSRLVDEVMMTVVLPIVPGASRHASASSRLQAENAERRREPESGLRETPAERQVNLQDRPTPTTNPLQIGRSDLDPLPLQNQPNPLAPSNLIPPNQGDGMFVGPDHPIFGGAFGPGRGQRAPGQSPWGGDGYLPPLGAPPGARFDPVGPFGGAPFGGPGRQPFGRAPLRSGDPDFDEALPPGFDNGASSFGFGGSGRGRAPPGPMPPGAGDMFM</sequence>
<dbReference type="PANTHER" id="PTHR13266">
    <property type="entry name" value="PROTEASOME INHIBITOR"/>
    <property type="match status" value="1"/>
</dbReference>
<dbReference type="Pfam" id="PF11566">
    <property type="entry name" value="PI31_Prot_N"/>
    <property type="match status" value="1"/>
</dbReference>
<name>A0A0H2S6G7_9AGAM</name>
<keyword evidence="6" id="KW-0597">Phosphoprotein</keyword>
<dbReference type="Proteomes" id="UP000053477">
    <property type="component" value="Unassembled WGS sequence"/>
</dbReference>
<evidence type="ECO:0000313" key="14">
    <source>
        <dbReference type="EMBL" id="KLO19842.1"/>
    </source>
</evidence>
<keyword evidence="9" id="KW-0007">Acetylation</keyword>
<dbReference type="InterPro" id="IPR013886">
    <property type="entry name" value="PI31_Prot_C"/>
</dbReference>
<organism evidence="14 15">
    <name type="scientific">Schizopora paradoxa</name>
    <dbReference type="NCBI Taxonomy" id="27342"/>
    <lineage>
        <taxon>Eukaryota</taxon>
        <taxon>Fungi</taxon>
        <taxon>Dikarya</taxon>
        <taxon>Basidiomycota</taxon>
        <taxon>Agaricomycotina</taxon>
        <taxon>Agaricomycetes</taxon>
        <taxon>Hymenochaetales</taxon>
        <taxon>Schizoporaceae</taxon>
        <taxon>Schizopora</taxon>
    </lineage>
</organism>
<feature type="domain" description="PI31 proteasome regulator C-terminal" evidence="12">
    <location>
        <begin position="215"/>
        <end position="295"/>
    </location>
</feature>
<evidence type="ECO:0000256" key="1">
    <source>
        <dbReference type="ARBA" id="ARBA00004240"/>
    </source>
</evidence>
<dbReference type="GO" id="GO:0043161">
    <property type="term" value="P:proteasome-mediated ubiquitin-dependent protein catabolic process"/>
    <property type="evidence" value="ECO:0007669"/>
    <property type="project" value="InterPro"/>
</dbReference>
<dbReference type="GO" id="GO:0000502">
    <property type="term" value="C:proteasome complex"/>
    <property type="evidence" value="ECO:0007669"/>
    <property type="project" value="UniProtKB-KW"/>
</dbReference>
<dbReference type="EMBL" id="KQ085884">
    <property type="protein sequence ID" value="KLO19842.1"/>
    <property type="molecule type" value="Genomic_DNA"/>
</dbReference>
<dbReference type="GO" id="GO:0070628">
    <property type="term" value="F:proteasome binding"/>
    <property type="evidence" value="ECO:0007669"/>
    <property type="project" value="InterPro"/>
</dbReference>
<evidence type="ECO:0000256" key="8">
    <source>
        <dbReference type="ARBA" id="ARBA00022942"/>
    </source>
</evidence>
<feature type="region of interest" description="Disordered" evidence="11">
    <location>
        <begin position="168"/>
        <end position="235"/>
    </location>
</feature>
<evidence type="ECO:0000256" key="11">
    <source>
        <dbReference type="SAM" id="MobiDB-lite"/>
    </source>
</evidence>
<dbReference type="AlphaFoldDB" id="A0A0H2S6G7"/>
<feature type="compositionally biased region" description="Gly residues" evidence="11">
    <location>
        <begin position="295"/>
        <end position="305"/>
    </location>
</feature>
<feature type="compositionally biased region" description="Low complexity" evidence="11">
    <location>
        <begin position="221"/>
        <end position="235"/>
    </location>
</feature>
<keyword evidence="4" id="KW-0488">Methylation</keyword>
<dbReference type="PANTHER" id="PTHR13266:SF1">
    <property type="entry name" value="PROTEASOME INHIBITOR PI31 SUBUNIT"/>
    <property type="match status" value="1"/>
</dbReference>
<reference evidence="14 15" key="1">
    <citation type="submission" date="2015-04" db="EMBL/GenBank/DDBJ databases">
        <title>Complete genome sequence of Schizopora paradoxa KUC8140, a cosmopolitan wood degrader in East Asia.</title>
        <authorList>
            <consortium name="DOE Joint Genome Institute"/>
            <person name="Min B."/>
            <person name="Park H."/>
            <person name="Jang Y."/>
            <person name="Kim J.-J."/>
            <person name="Kim K.H."/>
            <person name="Pangilinan J."/>
            <person name="Lipzen A."/>
            <person name="Riley R."/>
            <person name="Grigoriev I.V."/>
            <person name="Spatafora J.W."/>
            <person name="Choi I.-G."/>
        </authorList>
    </citation>
    <scope>NUCLEOTIDE SEQUENCE [LARGE SCALE GENOMIC DNA]</scope>
    <source>
        <strain evidence="14 15">KUC8140</strain>
    </source>
</reference>
<proteinExistence type="inferred from homology"/>
<evidence type="ECO:0000259" key="12">
    <source>
        <dbReference type="Pfam" id="PF08577"/>
    </source>
</evidence>
<evidence type="ECO:0000256" key="5">
    <source>
        <dbReference type="ARBA" id="ARBA00022490"/>
    </source>
</evidence>
<feature type="region of interest" description="Disordered" evidence="11">
    <location>
        <begin position="280"/>
        <end position="360"/>
    </location>
</feature>
<evidence type="ECO:0000256" key="2">
    <source>
        <dbReference type="ARBA" id="ARBA00004496"/>
    </source>
</evidence>
<dbReference type="GO" id="GO:0005783">
    <property type="term" value="C:endoplasmic reticulum"/>
    <property type="evidence" value="ECO:0007669"/>
    <property type="project" value="UniProtKB-SubCell"/>
</dbReference>
<evidence type="ECO:0000256" key="3">
    <source>
        <dbReference type="ARBA" id="ARBA00006405"/>
    </source>
</evidence>
<dbReference type="STRING" id="27342.A0A0H2S6G7"/>
<feature type="compositionally biased region" description="Polar residues" evidence="11">
    <location>
        <begin position="200"/>
        <end position="213"/>
    </location>
</feature>